<dbReference type="InterPro" id="IPR025887">
    <property type="entry name" value="Glyco_hydro_31_N_dom"/>
</dbReference>
<dbReference type="Pfam" id="PF07554">
    <property type="entry name" value="FIVAR"/>
    <property type="match status" value="4"/>
</dbReference>
<dbReference type="RefSeq" id="WP_079481863.1">
    <property type="nucleotide sequence ID" value="NZ_CBML010000006.1"/>
</dbReference>
<dbReference type="InterPro" id="IPR048395">
    <property type="entry name" value="Glyco_hydro_31_C"/>
</dbReference>
<dbReference type="InterPro" id="IPR003343">
    <property type="entry name" value="Big_2"/>
</dbReference>
<proteinExistence type="inferred from homology"/>
<feature type="compositionally biased region" description="Low complexity" evidence="8">
    <location>
        <begin position="2217"/>
        <end position="2227"/>
    </location>
</feature>
<dbReference type="Pfam" id="PF01055">
    <property type="entry name" value="Glyco_hydro_31_2nd"/>
    <property type="match status" value="1"/>
</dbReference>
<dbReference type="SUPFAM" id="SSF63446">
    <property type="entry name" value="Type I dockerin domain"/>
    <property type="match status" value="1"/>
</dbReference>
<dbReference type="SMR" id="A0A1U6JLM8"/>
<protein>
    <submittedName>
        <fullName evidence="13">Uncharacterized protein</fullName>
    </submittedName>
</protein>
<dbReference type="Gene3D" id="2.60.40.1080">
    <property type="match status" value="2"/>
</dbReference>
<sequence length="2270" mass="252657">MKCKELMLKIGMLTLSTVFTSNFLLQPTTLYAYNLIANLDENSSLEDSYNVNGYNQIGGVESYKKSRNKVTLKMTTGEKVRVSFLEEGIFRIYMDPTGEFQEEPTPNGKDHITKIIYKQEDEYQKVSPKVEDGDIIKISTELIELRIEKATGKMELFNKALNKVIWKEAEPLKYKSNETVQTLETNNDEYFYGGGQQNGRFSHKGKTINIRNENNWVDGGVSSPTPFYFSTNGYGVMRHTFKPGQYAFSSNEKNKVITTHEEKRFDAYYFIDENPINIINEFTELTGKPILLPEYGFYLGHANCYSRDWINDETGQESQTQRPGFDRQESLMVDAKKVIDEHVENDTPIGWFLPNDGYGCGYGRENTIDGNINNLKEFVDYSRSKGIQTGLWTQSDLKPTGNGEVYLERDIDKEVGVAGTNGVKTDVAWVGAGYSFALNSVRQAAEGIINNSKDNARPFIVSLDGWAGTQRYAGLWSGDQYGGNWEYIRFHIPTYIGSGLSGQPNVGSDMDGIFGGNNLIQTRDFQWKTFTPIKIDMDGWGSNAKNPYVFGEPYTSINRMYLKLKAEMMPYNYSIANEASNTGMPMVRAMMLEDANPYTYGTDTQYQYMWGPNLLVAPIYENTSADAQGNDIRNGIYLPDEEQIWIDYFTGNQYRGGGVLNNFDAPMWKVPVFVKNGAIIPMSNENNSPEYIDDSQRILEVYPSGETSFEIYEDDGLTTDYTSGKSATTMITSSAPKTGKGKAIITAEALKGNYEGIVTERTTEFIVNVSEKPTDLSLEIGNNNISLTEVNTMEEFENGTNVYFYDKSPNLNKYATAGSEFEKVEIITTPKLYVKTEKTNVKQNKVKLTINDFVNTQEIAKNEENTSLNSPLNFRAPEEEITPESIKLEWDNVEGATSYDVEIDGVIFKNININSYIDTELNFDTEYSYRVRAVNNDGYSKWSEKIIVRTALDPHRNVPKDMTINWTEGHYGSEEPNNAIDGNDTTQFHSAGNAIDKPVIFDMKKAYQIEKLDLLFRANGNGSVKRAEIYSSLDGITYEKVFSNASDSENPAWTTDGTVKAIEFKKPIKARYFKIVTKESIGNFIAMREFRPYKVDGTNGQVVGDWNNGGTIEEGDLTFLENYNGLSSVDADWDYVSMADLNLNKIIDSYDISYVASKLQGGIVPTEGGKVSGEIMLIPSKSEILANETFTIDVVGTGLSDMNAFSAEIPLDPNKYELVGTPEATVSTASMSNLSKLRLHSDNSQHIYVTFTNVGDNVKVSGTETIARVTLKAKKDISFDMEMTHALIVDSNLNSKAAIGKITDPEAPLPEGAESISKITKESITVIGDESQLQQGMGLNKLIDGTTSSDDSSRMDLKWIYNADQVDKGTLPFKMTFQFNEPKTFDNFIIYNRINSKGSNNISALKKVKAIGYLNGVETDLGEKANITTSQTKYELNNQQFDKIVITALESNKDIHTLAINEIEFYEKKGVDPTEIKFAEDTQSQIYPNKLVPISANVLPDNSNNLNYRITSSNEEIIKVIRVDSDNTINYYLKGVNPGVATITATTADGKLNDKKEIIVTDGLDKTLLIETIEKAKSYASLSEIYTQETYSVLVKAIENAENLLESAKTESELSAAIISLRTAINGLKERDTVEEDIIDFNKLTAIDATSEADRDFKENAIDGDENTIWHSSYQAADTLPVSITVELDKAYTLNQIDYMPRQNSINGHITEYRVETSLDNENWTEARTGTLKESSNGTGLLDRGYNPIRFNTVKAKYVKFTALKTLGGTPNKYASVAELRFYGQSAPVAAESITLNKESLSLKANTSEKLIAKLNPVESNDNIIWSSSDESIAAVDENGNVTAIEVGKATITAAIPNGIKATATITVIANRDELDTEIIEAEKIMNEENAKDKYSISSWKVFEDAYNSAKVLGEDATQKEINNVKDTLKSAREGLSPRTNKDELKVKIEEGKVFLSEANKYSKATLKVLAVAIENAEAILASDASTEDDFSAANKAITISIEGLFDITDINKVLEEASSKVEEEYTPISYLEFINAKAELQSLLERDDVDSKTLEDSKAKLQNKMNQLVKRADKLELNNIIKDAEKLVENDYTPASFEIFKKALESAKQILADLSVTQDQVNEAISILEDSIKNLIEKDDTDLPVEIDKTKLEKLISDANKLKQPEYTKETWNKFKDALNNAIKVFENKESTQKDIDDAVKLLKESMNSLKKISAGGNTNNNQNSTTGGGKGNNGTDLPNTGGIPSTAVGVFGLLSSILGLGIIKRRKK</sequence>
<dbReference type="SUPFAM" id="SSF49265">
    <property type="entry name" value="Fibronectin type III"/>
    <property type="match status" value="1"/>
</dbReference>
<dbReference type="Gene3D" id="2.60.40.1760">
    <property type="entry name" value="glycosyl hydrolase (family 31)"/>
    <property type="match status" value="1"/>
</dbReference>
<dbReference type="InterPro" id="IPR013783">
    <property type="entry name" value="Ig-like_fold"/>
</dbReference>
<keyword evidence="9" id="KW-1133">Transmembrane helix</keyword>
<feature type="domain" description="Fibronectin type-III" evidence="12">
    <location>
        <begin position="870"/>
        <end position="953"/>
    </location>
</feature>
<dbReference type="Pfam" id="PF00754">
    <property type="entry name" value="F5_F8_type_C"/>
    <property type="match status" value="2"/>
</dbReference>
<keyword evidence="14" id="KW-1185">Reference proteome</keyword>
<dbReference type="InterPro" id="IPR003961">
    <property type="entry name" value="FN3_dom"/>
</dbReference>
<feature type="region of interest" description="Disordered" evidence="8">
    <location>
        <begin position="2214"/>
        <end position="2242"/>
    </location>
</feature>
<dbReference type="Pfam" id="PF02368">
    <property type="entry name" value="Big_2"/>
    <property type="match status" value="1"/>
</dbReference>
<dbReference type="Gene3D" id="2.60.40.10">
    <property type="entry name" value="Immunoglobulins"/>
    <property type="match status" value="1"/>
</dbReference>
<evidence type="ECO:0000256" key="6">
    <source>
        <dbReference type="ARBA" id="ARBA00023295"/>
    </source>
</evidence>
<dbReference type="Gene3D" id="3.20.20.80">
    <property type="entry name" value="Glycosidases"/>
    <property type="match status" value="1"/>
</dbReference>
<dbReference type="InterPro" id="IPR019931">
    <property type="entry name" value="LPXTG_anchor"/>
</dbReference>
<dbReference type="PANTHER" id="PTHR22762:SF166">
    <property type="entry name" value="ALPHA-GLUCOSIDASE"/>
    <property type="match status" value="1"/>
</dbReference>
<dbReference type="PROSITE" id="PS50847">
    <property type="entry name" value="GRAM_POS_ANCHORING"/>
    <property type="match status" value="1"/>
</dbReference>
<evidence type="ECO:0000256" key="3">
    <source>
        <dbReference type="ARBA" id="ARBA00022525"/>
    </source>
</evidence>
<dbReference type="Gene3D" id="1.10.1330.10">
    <property type="entry name" value="Dockerin domain"/>
    <property type="match status" value="1"/>
</dbReference>
<dbReference type="OrthoDB" id="176168at2"/>
<dbReference type="CDD" id="cd14752">
    <property type="entry name" value="GH31_N"/>
    <property type="match status" value="1"/>
</dbReference>
<dbReference type="Pfam" id="PF00746">
    <property type="entry name" value="Gram_pos_anchor"/>
    <property type="match status" value="1"/>
</dbReference>
<feature type="transmembrane region" description="Helical" evidence="9">
    <location>
        <begin position="2244"/>
        <end position="2265"/>
    </location>
</feature>
<dbReference type="InterPro" id="IPR013780">
    <property type="entry name" value="Glyco_hydro_b"/>
</dbReference>
<dbReference type="InterPro" id="IPR008979">
    <property type="entry name" value="Galactose-bd-like_sf"/>
</dbReference>
<dbReference type="Gene3D" id="2.60.40.1180">
    <property type="entry name" value="Golgi alpha-mannosidase II"/>
    <property type="match status" value="2"/>
</dbReference>
<dbReference type="InterPro" id="IPR036116">
    <property type="entry name" value="FN3_sf"/>
</dbReference>
<dbReference type="SUPFAM" id="SSF51445">
    <property type="entry name" value="(Trans)glycosidases"/>
    <property type="match status" value="1"/>
</dbReference>
<dbReference type="SUPFAM" id="SSF49373">
    <property type="entry name" value="Invasin/intimin cell-adhesion fragments"/>
    <property type="match status" value="1"/>
</dbReference>
<dbReference type="STRING" id="1351755.CCH01_20740"/>
<dbReference type="InterPro" id="IPR008964">
    <property type="entry name" value="Invasin/intimin_cell_adhesion"/>
</dbReference>
<evidence type="ECO:0000259" key="10">
    <source>
        <dbReference type="PROSITE" id="PS50022"/>
    </source>
</evidence>
<dbReference type="CDD" id="cd08759">
    <property type="entry name" value="Type_III_cohesin_like"/>
    <property type="match status" value="1"/>
</dbReference>
<dbReference type="Proteomes" id="UP000190476">
    <property type="component" value="Chromosome I"/>
</dbReference>
<keyword evidence="9" id="KW-0812">Transmembrane</keyword>
<dbReference type="InterPro" id="IPR000421">
    <property type="entry name" value="FA58C"/>
</dbReference>
<dbReference type="Pfam" id="PF21365">
    <property type="entry name" value="Glyco_hydro_31_3rd"/>
    <property type="match status" value="1"/>
</dbReference>
<dbReference type="Pfam" id="PF13802">
    <property type="entry name" value="Gal_mutarotas_2"/>
    <property type="match status" value="1"/>
</dbReference>
<dbReference type="Gene3D" id="1.20.1270.90">
    <property type="entry name" value="AF1782-like"/>
    <property type="match status" value="2"/>
</dbReference>
<dbReference type="SMART" id="SM00635">
    <property type="entry name" value="BID_2"/>
    <property type="match status" value="2"/>
</dbReference>
<dbReference type="GeneID" id="66302385"/>
<dbReference type="CDD" id="cd06596">
    <property type="entry name" value="GH31_CPE1046"/>
    <property type="match status" value="1"/>
</dbReference>
<dbReference type="PANTHER" id="PTHR22762">
    <property type="entry name" value="ALPHA-GLUCOSIDASE"/>
    <property type="match status" value="1"/>
</dbReference>
<organism evidence="13 14">
    <name type="scientific">Clostridium chauvoei JF4335</name>
    <dbReference type="NCBI Taxonomy" id="1351755"/>
    <lineage>
        <taxon>Bacteria</taxon>
        <taxon>Bacillati</taxon>
        <taxon>Bacillota</taxon>
        <taxon>Clostridia</taxon>
        <taxon>Eubacteriales</taxon>
        <taxon>Clostridiaceae</taxon>
        <taxon>Clostridium</taxon>
    </lineage>
</organism>
<dbReference type="GO" id="GO:0000272">
    <property type="term" value="P:polysaccharide catabolic process"/>
    <property type="evidence" value="ECO:0007669"/>
    <property type="project" value="InterPro"/>
</dbReference>
<dbReference type="GO" id="GO:0030246">
    <property type="term" value="F:carbohydrate binding"/>
    <property type="evidence" value="ECO:0007669"/>
    <property type="project" value="InterPro"/>
</dbReference>
<dbReference type="NCBIfam" id="TIGR01167">
    <property type="entry name" value="LPXTG_anchor"/>
    <property type="match status" value="1"/>
</dbReference>
<evidence type="ECO:0000313" key="14">
    <source>
        <dbReference type="Proteomes" id="UP000190476"/>
    </source>
</evidence>
<dbReference type="Pfam" id="PF00041">
    <property type="entry name" value="fn3"/>
    <property type="match status" value="1"/>
</dbReference>
<dbReference type="Gene3D" id="1.20.1270.70">
    <property type="entry name" value="Designed single chain three-helix bundle"/>
    <property type="match status" value="2"/>
</dbReference>
<dbReference type="SMART" id="SM00060">
    <property type="entry name" value="FN3"/>
    <property type="match status" value="1"/>
</dbReference>
<evidence type="ECO:0000256" key="4">
    <source>
        <dbReference type="ARBA" id="ARBA00022729"/>
    </source>
</evidence>
<name>A0A1U6JLM8_9CLOT</name>
<dbReference type="SUPFAM" id="SSF51011">
    <property type="entry name" value="Glycosyl hydrolase domain"/>
    <property type="match status" value="1"/>
</dbReference>
<dbReference type="CDD" id="cd00063">
    <property type="entry name" value="FN3"/>
    <property type="match status" value="1"/>
</dbReference>
<evidence type="ECO:0000313" key="13">
    <source>
        <dbReference type="EMBL" id="SLK21224.1"/>
    </source>
</evidence>
<dbReference type="Pfam" id="PF17137">
    <property type="entry name" value="DUF5110"/>
    <property type="match status" value="1"/>
</dbReference>
<keyword evidence="4" id="KW-0732">Signal</keyword>
<dbReference type="InterPro" id="IPR036439">
    <property type="entry name" value="Dockerin_dom_sf"/>
</dbReference>
<dbReference type="SUPFAM" id="SSF74650">
    <property type="entry name" value="Galactose mutarotase-like"/>
    <property type="match status" value="1"/>
</dbReference>
<dbReference type="PROSITE" id="PS50022">
    <property type="entry name" value="FA58C_3"/>
    <property type="match status" value="2"/>
</dbReference>
<feature type="domain" description="F5/8 type C" evidence="10">
    <location>
        <begin position="1627"/>
        <end position="1785"/>
    </location>
</feature>
<keyword evidence="6" id="KW-0326">Glycosidase</keyword>
<feature type="domain" description="F5/8 type C" evidence="10">
    <location>
        <begin position="945"/>
        <end position="1095"/>
    </location>
</feature>
<keyword evidence="9" id="KW-0472">Membrane</keyword>
<evidence type="ECO:0000256" key="8">
    <source>
        <dbReference type="SAM" id="MobiDB-lite"/>
    </source>
</evidence>
<dbReference type="EMBL" id="LT799839">
    <property type="protein sequence ID" value="SLK21224.1"/>
    <property type="molecule type" value="Genomic_DNA"/>
</dbReference>
<evidence type="ECO:0000256" key="9">
    <source>
        <dbReference type="SAM" id="Phobius"/>
    </source>
</evidence>
<dbReference type="InterPro" id="IPR011013">
    <property type="entry name" value="Gal_mutarotase_sf_dom"/>
</dbReference>
<feature type="domain" description="Gram-positive cocci surface proteins LPxTG" evidence="11">
    <location>
        <begin position="2239"/>
        <end position="2270"/>
    </location>
</feature>
<feature type="coiled-coil region" evidence="7">
    <location>
        <begin position="2052"/>
        <end position="2079"/>
    </location>
</feature>
<dbReference type="SUPFAM" id="SSF49785">
    <property type="entry name" value="Galactose-binding domain-like"/>
    <property type="match status" value="3"/>
</dbReference>
<dbReference type="InterPro" id="IPR033403">
    <property type="entry name" value="DUF5110"/>
</dbReference>
<keyword evidence="5" id="KW-0572">Peptidoglycan-anchor</keyword>
<evidence type="ECO:0000256" key="7">
    <source>
        <dbReference type="SAM" id="Coils"/>
    </source>
</evidence>
<dbReference type="PROSITE" id="PS50853">
    <property type="entry name" value="FN3"/>
    <property type="match status" value="1"/>
</dbReference>
<keyword evidence="3" id="KW-0964">Secreted</keyword>
<dbReference type="GO" id="GO:0004553">
    <property type="term" value="F:hydrolase activity, hydrolyzing O-glycosyl compounds"/>
    <property type="evidence" value="ECO:0007669"/>
    <property type="project" value="InterPro"/>
</dbReference>
<reference evidence="14" key="1">
    <citation type="submission" date="2017-03" db="EMBL/GenBank/DDBJ databases">
        <authorList>
            <person name="Falquet L."/>
            <person name="Falquet L."/>
        </authorList>
    </citation>
    <scope>NUCLEOTIDE SEQUENCE [LARGE SCALE GENOMIC DNA]</scope>
</reference>
<dbReference type="InterPro" id="IPR017853">
    <property type="entry name" value="GH"/>
</dbReference>
<evidence type="ECO:0000259" key="11">
    <source>
        <dbReference type="PROSITE" id="PS50847"/>
    </source>
</evidence>
<evidence type="ECO:0000256" key="2">
    <source>
        <dbReference type="ARBA" id="ARBA00022512"/>
    </source>
</evidence>
<gene>
    <name evidence="13" type="ORF">CCH01_20740</name>
</gene>
<dbReference type="InterPro" id="IPR008965">
    <property type="entry name" value="CBM2/CBM3_carb-bd_dom_sf"/>
</dbReference>
<dbReference type="SUPFAM" id="SSF49384">
    <property type="entry name" value="Carbohydrate-binding domain"/>
    <property type="match status" value="1"/>
</dbReference>
<dbReference type="Gene3D" id="2.60.120.260">
    <property type="entry name" value="Galactose-binding domain-like"/>
    <property type="match status" value="3"/>
</dbReference>
<keyword evidence="6" id="KW-0378">Hydrolase</keyword>
<evidence type="ECO:0000256" key="5">
    <source>
        <dbReference type="ARBA" id="ARBA00023088"/>
    </source>
</evidence>
<comment type="similarity">
    <text evidence="1">Belongs to the glycosyl hydrolase 31 family.</text>
</comment>
<dbReference type="InterPro" id="IPR000322">
    <property type="entry name" value="Glyco_hydro_31_TIM"/>
</dbReference>
<evidence type="ECO:0000259" key="12">
    <source>
        <dbReference type="PROSITE" id="PS50853"/>
    </source>
</evidence>
<keyword evidence="7" id="KW-0175">Coiled coil</keyword>
<keyword evidence="2" id="KW-0134">Cell wall</keyword>
<accession>A0A1U6JLM8</accession>
<evidence type="ECO:0000256" key="1">
    <source>
        <dbReference type="ARBA" id="ARBA00007806"/>
    </source>
</evidence>